<keyword evidence="3" id="KW-1003">Cell membrane</keyword>
<evidence type="ECO:0000259" key="8">
    <source>
        <dbReference type="Pfam" id="PF02687"/>
    </source>
</evidence>
<evidence type="ECO:0000256" key="5">
    <source>
        <dbReference type="ARBA" id="ARBA00022989"/>
    </source>
</evidence>
<evidence type="ECO:0000256" key="2">
    <source>
        <dbReference type="ARBA" id="ARBA00022448"/>
    </source>
</evidence>
<gene>
    <name evidence="9" type="ORF">G9444_5371</name>
</gene>
<reference evidence="9 10" key="1">
    <citation type="submission" date="2020-03" db="EMBL/GenBank/DDBJ databases">
        <title>Screen low temperature-resistant strains for efficient degradation of petroleum hydrocarbons under the low temperature.</title>
        <authorList>
            <person name="Wang Y."/>
            <person name="Chen J."/>
        </authorList>
    </citation>
    <scope>NUCLEOTIDE SEQUENCE [LARGE SCALE GENOMIC DNA]</scope>
    <source>
        <strain evidence="9 10">KB1</strain>
    </source>
</reference>
<feature type="domain" description="ABC3 transporter permease C-terminal" evidence="8">
    <location>
        <begin position="270"/>
        <end position="379"/>
    </location>
</feature>
<name>A0A6G9D0C9_RHOER</name>
<evidence type="ECO:0000256" key="4">
    <source>
        <dbReference type="ARBA" id="ARBA00022692"/>
    </source>
</evidence>
<dbReference type="EMBL" id="CP050124">
    <property type="protein sequence ID" value="QIP42614.1"/>
    <property type="molecule type" value="Genomic_DNA"/>
</dbReference>
<protein>
    <submittedName>
        <fullName evidence="9">ABC transporter permease</fullName>
    </submittedName>
</protein>
<evidence type="ECO:0000256" key="7">
    <source>
        <dbReference type="SAM" id="Phobius"/>
    </source>
</evidence>
<evidence type="ECO:0000313" key="9">
    <source>
        <dbReference type="EMBL" id="QIP42614.1"/>
    </source>
</evidence>
<feature type="transmembrane region" description="Helical" evidence="7">
    <location>
        <begin position="270"/>
        <end position="289"/>
    </location>
</feature>
<evidence type="ECO:0000256" key="6">
    <source>
        <dbReference type="ARBA" id="ARBA00023136"/>
    </source>
</evidence>
<dbReference type="InterPro" id="IPR051125">
    <property type="entry name" value="ABC-4/HrtB_transporter"/>
</dbReference>
<keyword evidence="2" id="KW-0813">Transport</keyword>
<evidence type="ECO:0000313" key="10">
    <source>
        <dbReference type="Proteomes" id="UP000502345"/>
    </source>
</evidence>
<accession>A0A6G9D0C9</accession>
<comment type="subcellular location">
    <subcellularLocation>
        <location evidence="1">Cell membrane</location>
        <topology evidence="1">Multi-pass membrane protein</topology>
    </subcellularLocation>
</comment>
<dbReference type="GO" id="GO:0005886">
    <property type="term" value="C:plasma membrane"/>
    <property type="evidence" value="ECO:0007669"/>
    <property type="project" value="UniProtKB-SubCell"/>
</dbReference>
<dbReference type="Pfam" id="PF02687">
    <property type="entry name" value="FtsX"/>
    <property type="match status" value="1"/>
</dbReference>
<dbReference type="Proteomes" id="UP000502345">
    <property type="component" value="Chromosome"/>
</dbReference>
<feature type="transmembrane region" description="Helical" evidence="7">
    <location>
        <begin position="26"/>
        <end position="46"/>
    </location>
</feature>
<dbReference type="PANTHER" id="PTHR43738:SF1">
    <property type="entry name" value="HEMIN TRANSPORT SYSTEM PERMEASE PROTEIN HRTB-RELATED"/>
    <property type="match status" value="1"/>
</dbReference>
<dbReference type="InterPro" id="IPR003838">
    <property type="entry name" value="ABC3_permease_C"/>
</dbReference>
<keyword evidence="4 7" id="KW-0812">Transmembrane</keyword>
<evidence type="ECO:0000256" key="1">
    <source>
        <dbReference type="ARBA" id="ARBA00004651"/>
    </source>
</evidence>
<keyword evidence="5 7" id="KW-1133">Transmembrane helix</keyword>
<evidence type="ECO:0000256" key="3">
    <source>
        <dbReference type="ARBA" id="ARBA00022475"/>
    </source>
</evidence>
<dbReference type="PANTHER" id="PTHR43738">
    <property type="entry name" value="ABC TRANSPORTER, MEMBRANE PROTEIN"/>
    <property type="match status" value="1"/>
</dbReference>
<dbReference type="AlphaFoldDB" id="A0A6G9D0C9"/>
<feature type="transmembrane region" description="Helical" evidence="7">
    <location>
        <begin position="316"/>
        <end position="335"/>
    </location>
</feature>
<sequence>MTRIDDFGASRMFLALRELWFARNRFLLMGAVVALISILMVILSGLSSGLVNDGVSALQRTPIQAFAFAPDTKADSAFSRSVVTEEQAQAWRMQPDVQDAELFGNMIVNAKTRSGTPVDLTLFGIEPGSFLEPVSADGRGLQADTDIIVSSTFRDDGVAIGDTVILDRLGTELTVVGFTEDKRTFGHVDVAYLPLRTWQEVHAGAKIGETANASAYSEASVVAIRGIGGALPDLVSGDAAAGTSAKTLEESFDSSPGFFAEMMTMSMIKAFLYAISALVVGAFFSIWTVQRGRELAVLRAMGASTGFLLRDGMAQALVVLLGSIGLGVLLGLGLGSGLEGGGMPFALESGPVVNGAVLLAVLGLVGAAVAIVRVTRVNPLTALGENR</sequence>
<keyword evidence="6 7" id="KW-0472">Membrane</keyword>
<feature type="transmembrane region" description="Helical" evidence="7">
    <location>
        <begin position="355"/>
        <end position="374"/>
    </location>
</feature>
<proteinExistence type="predicted"/>
<organism evidence="9 10">
    <name type="scientific">Rhodococcus erythropolis</name>
    <name type="common">Arthrobacter picolinophilus</name>
    <dbReference type="NCBI Taxonomy" id="1833"/>
    <lineage>
        <taxon>Bacteria</taxon>
        <taxon>Bacillati</taxon>
        <taxon>Actinomycetota</taxon>
        <taxon>Actinomycetes</taxon>
        <taxon>Mycobacteriales</taxon>
        <taxon>Nocardiaceae</taxon>
        <taxon>Rhodococcus</taxon>
        <taxon>Rhodococcus erythropolis group</taxon>
    </lineage>
</organism>